<reference evidence="8" key="1">
    <citation type="journal article" date="2019" name="Int. J. Syst. Evol. Microbiol.">
        <title>The Global Catalogue of Microorganisms (GCM) 10K type strain sequencing project: providing services to taxonomists for standard genome sequencing and annotation.</title>
        <authorList>
            <consortium name="The Broad Institute Genomics Platform"/>
            <consortium name="The Broad Institute Genome Sequencing Center for Infectious Disease"/>
            <person name="Wu L."/>
            <person name="Ma J."/>
        </authorList>
    </citation>
    <scope>NUCLEOTIDE SEQUENCE [LARGE SCALE GENOMIC DNA]</scope>
    <source>
        <strain evidence="8">CGMCC 4.7371</strain>
    </source>
</reference>
<evidence type="ECO:0000256" key="4">
    <source>
        <dbReference type="ARBA" id="ARBA00022989"/>
    </source>
</evidence>
<dbReference type="Proteomes" id="UP000655410">
    <property type="component" value="Unassembled WGS sequence"/>
</dbReference>
<feature type="transmembrane region" description="Helical" evidence="6">
    <location>
        <begin position="330"/>
        <end position="350"/>
    </location>
</feature>
<evidence type="ECO:0000256" key="1">
    <source>
        <dbReference type="ARBA" id="ARBA00004141"/>
    </source>
</evidence>
<evidence type="ECO:0000256" key="2">
    <source>
        <dbReference type="ARBA" id="ARBA00008432"/>
    </source>
</evidence>
<protein>
    <submittedName>
        <fullName evidence="7">MFS transporter</fullName>
    </submittedName>
</protein>
<feature type="transmembrane region" description="Helical" evidence="6">
    <location>
        <begin position="370"/>
        <end position="392"/>
    </location>
</feature>
<feature type="transmembrane region" description="Helical" evidence="6">
    <location>
        <begin position="137"/>
        <end position="165"/>
    </location>
</feature>
<feature type="transmembrane region" description="Helical" evidence="6">
    <location>
        <begin position="217"/>
        <end position="235"/>
    </location>
</feature>
<comment type="similarity">
    <text evidence="2">Belongs to the major facilitator superfamily. Nitrate/nitrite porter (TC 2.A.1.8) family.</text>
</comment>
<dbReference type="Pfam" id="PF07690">
    <property type="entry name" value="MFS_1"/>
    <property type="match status" value="1"/>
</dbReference>
<evidence type="ECO:0000256" key="3">
    <source>
        <dbReference type="ARBA" id="ARBA00022692"/>
    </source>
</evidence>
<evidence type="ECO:0000256" key="6">
    <source>
        <dbReference type="SAM" id="Phobius"/>
    </source>
</evidence>
<proteinExistence type="inferred from homology"/>
<feature type="transmembrane region" description="Helical" evidence="6">
    <location>
        <begin position="81"/>
        <end position="99"/>
    </location>
</feature>
<sequence>MTPTLVAPPHVPATAPAGGTWIDEWHPEDDAYWEGVGRAVARRNLLCSIFAEHVGFSVWLLFSVLAAYLPFAGFDFSTSQLFLLVALPNLVGALLRLPYTFLLGRFGGRNWATVKTSLLLLPTLSFAFFVQRPETPYAVFVGIALLVGLGGGGFASSMANINFFYPASAKGLALGLNAAGGNLGGAVMQFFVPMVVGAGGLFGLVKGGHLHLQAAAYLYAALAAVSALCAFRFMNNLRAAKSSPKAVLALFGHRHTWVMALLYIGTFGSFIGYAAAMPLLIRLNFAVIHPETGQVTGIHFAYFAFIGALVGALFRPVGGWLADRFGGARVTLWAFGAMILGTLGVLATLAQVTPNPAKDPAVALGNEHLFVWFLLSFTFIFAATGVGNGSTYRMIPLIWRHKHTADAETSEEHEAGVVRATKEASAVIGIAGAVGALGGFLIPMAFGAPWVADPFAAVRTAFVVFAGYYVFCLGLTWFEFTRKHLFTDRIPSLAHARI</sequence>
<dbReference type="EMBL" id="BMNI01000008">
    <property type="protein sequence ID" value="GGO92335.1"/>
    <property type="molecule type" value="Genomic_DNA"/>
</dbReference>
<comment type="caution">
    <text evidence="7">The sequence shown here is derived from an EMBL/GenBank/DDBJ whole genome shotgun (WGS) entry which is preliminary data.</text>
</comment>
<feature type="transmembrane region" description="Helical" evidence="6">
    <location>
        <begin position="456"/>
        <end position="478"/>
    </location>
</feature>
<dbReference type="InterPro" id="IPR044772">
    <property type="entry name" value="NO3_transporter"/>
</dbReference>
<feature type="transmembrane region" description="Helical" evidence="6">
    <location>
        <begin position="426"/>
        <end position="450"/>
    </location>
</feature>
<dbReference type="InterPro" id="IPR011701">
    <property type="entry name" value="MFS"/>
</dbReference>
<comment type="subcellular location">
    <subcellularLocation>
        <location evidence="1">Membrane</location>
        <topology evidence="1">Multi-pass membrane protein</topology>
    </subcellularLocation>
</comment>
<dbReference type="Gene3D" id="1.20.1250.20">
    <property type="entry name" value="MFS general substrate transporter like domains"/>
    <property type="match status" value="1"/>
</dbReference>
<feature type="transmembrane region" description="Helical" evidence="6">
    <location>
        <begin position="300"/>
        <end position="318"/>
    </location>
</feature>
<dbReference type="SUPFAM" id="SSF103473">
    <property type="entry name" value="MFS general substrate transporter"/>
    <property type="match status" value="1"/>
</dbReference>
<dbReference type="PANTHER" id="PTHR23515">
    <property type="entry name" value="HIGH-AFFINITY NITRATE TRANSPORTER 2.3"/>
    <property type="match status" value="1"/>
</dbReference>
<dbReference type="RefSeq" id="WP_188784689.1">
    <property type="nucleotide sequence ID" value="NZ_BMNI01000008.1"/>
</dbReference>
<keyword evidence="5 6" id="KW-0472">Membrane</keyword>
<evidence type="ECO:0000313" key="7">
    <source>
        <dbReference type="EMBL" id="GGO92335.1"/>
    </source>
</evidence>
<organism evidence="7 8">
    <name type="scientific">Nocardioides phosphati</name>
    <dbReference type="NCBI Taxonomy" id="1867775"/>
    <lineage>
        <taxon>Bacteria</taxon>
        <taxon>Bacillati</taxon>
        <taxon>Actinomycetota</taxon>
        <taxon>Actinomycetes</taxon>
        <taxon>Propionibacteriales</taxon>
        <taxon>Nocardioidaceae</taxon>
        <taxon>Nocardioides</taxon>
    </lineage>
</organism>
<name>A0ABQ2NDX1_9ACTN</name>
<accession>A0ABQ2NDX1</accession>
<feature type="transmembrane region" description="Helical" evidence="6">
    <location>
        <begin position="256"/>
        <end position="280"/>
    </location>
</feature>
<feature type="transmembrane region" description="Helical" evidence="6">
    <location>
        <begin position="111"/>
        <end position="131"/>
    </location>
</feature>
<evidence type="ECO:0000313" key="8">
    <source>
        <dbReference type="Proteomes" id="UP000655410"/>
    </source>
</evidence>
<keyword evidence="3 6" id="KW-0812">Transmembrane</keyword>
<gene>
    <name evidence="7" type="ORF">GCM10011584_28500</name>
</gene>
<keyword evidence="4 6" id="KW-1133">Transmembrane helix</keyword>
<feature type="transmembrane region" description="Helical" evidence="6">
    <location>
        <begin position="45"/>
        <end position="69"/>
    </location>
</feature>
<dbReference type="InterPro" id="IPR036259">
    <property type="entry name" value="MFS_trans_sf"/>
</dbReference>
<keyword evidence="8" id="KW-1185">Reference proteome</keyword>
<evidence type="ECO:0000256" key="5">
    <source>
        <dbReference type="ARBA" id="ARBA00023136"/>
    </source>
</evidence>